<comment type="caution">
    <text evidence="1">The sequence shown here is derived from an EMBL/GenBank/DDBJ whole genome shotgun (WGS) entry which is preliminary data.</text>
</comment>
<dbReference type="Gene3D" id="1.10.630.10">
    <property type="entry name" value="Cytochrome P450"/>
    <property type="match status" value="1"/>
</dbReference>
<protein>
    <submittedName>
        <fullName evidence="1">Uncharacterized protein</fullName>
    </submittedName>
</protein>
<organism evidence="1 2">
    <name type="scientific">Gomphillus americanus</name>
    <dbReference type="NCBI Taxonomy" id="1940652"/>
    <lineage>
        <taxon>Eukaryota</taxon>
        <taxon>Fungi</taxon>
        <taxon>Dikarya</taxon>
        <taxon>Ascomycota</taxon>
        <taxon>Pezizomycotina</taxon>
        <taxon>Lecanoromycetes</taxon>
        <taxon>OSLEUM clade</taxon>
        <taxon>Ostropomycetidae</taxon>
        <taxon>Ostropales</taxon>
        <taxon>Graphidaceae</taxon>
        <taxon>Gomphilloideae</taxon>
        <taxon>Gomphillus</taxon>
    </lineage>
</organism>
<dbReference type="Proteomes" id="UP000664169">
    <property type="component" value="Unassembled WGS sequence"/>
</dbReference>
<evidence type="ECO:0000313" key="2">
    <source>
        <dbReference type="Proteomes" id="UP000664169"/>
    </source>
</evidence>
<name>A0A8H3IQT2_9LECA</name>
<dbReference type="AlphaFoldDB" id="A0A8H3IQT2"/>
<dbReference type="EMBL" id="CAJPDQ010000034">
    <property type="protein sequence ID" value="CAF9929950.1"/>
    <property type="molecule type" value="Genomic_DNA"/>
</dbReference>
<dbReference type="GO" id="GO:0016705">
    <property type="term" value="F:oxidoreductase activity, acting on paired donors, with incorporation or reduction of molecular oxygen"/>
    <property type="evidence" value="ECO:0007669"/>
    <property type="project" value="InterPro"/>
</dbReference>
<reference evidence="1" key="1">
    <citation type="submission" date="2021-03" db="EMBL/GenBank/DDBJ databases">
        <authorList>
            <person name="Tagirdzhanova G."/>
        </authorList>
    </citation>
    <scope>NUCLEOTIDE SEQUENCE</scope>
</reference>
<keyword evidence="2" id="KW-1185">Reference proteome</keyword>
<dbReference type="SUPFAM" id="SSF48264">
    <property type="entry name" value="Cytochrome P450"/>
    <property type="match status" value="1"/>
</dbReference>
<dbReference type="GO" id="GO:0020037">
    <property type="term" value="F:heme binding"/>
    <property type="evidence" value="ECO:0007669"/>
    <property type="project" value="InterPro"/>
</dbReference>
<accession>A0A8H3IQT2</accession>
<evidence type="ECO:0000313" key="1">
    <source>
        <dbReference type="EMBL" id="CAF9929950.1"/>
    </source>
</evidence>
<sequence length="201" mass="22924">MSLIHSRFDLYKVMLPYVIGEPMPGTIAPMPEDMHKKIKGPPTRIFATTNIRQFKRFIDSSIELLLKHFEELFLSGRAFNFALWANLFAYDTMGEPTSPKRHGHLEAGKDVDNIVADVEKHFQRISLIGQIPWYDLTLQITPLQSKLLKQPDSPQIVFRMHQTFERHALLQSGQALAGLVERDLLTQFMNAQAADPTLPAL</sequence>
<dbReference type="GO" id="GO:0005506">
    <property type="term" value="F:iron ion binding"/>
    <property type="evidence" value="ECO:0007669"/>
    <property type="project" value="InterPro"/>
</dbReference>
<dbReference type="InterPro" id="IPR036396">
    <property type="entry name" value="Cyt_P450_sf"/>
</dbReference>
<gene>
    <name evidence="1" type="ORF">GOMPHAMPRED_005522</name>
</gene>
<proteinExistence type="predicted"/>
<dbReference type="GO" id="GO:0004497">
    <property type="term" value="F:monooxygenase activity"/>
    <property type="evidence" value="ECO:0007669"/>
    <property type="project" value="InterPro"/>
</dbReference>